<reference evidence="9" key="1">
    <citation type="submission" date="2017-02" db="EMBL/GenBank/DDBJ databases">
        <authorList>
            <person name="Mornico D."/>
        </authorList>
    </citation>
    <scope>NUCLEOTIDE SEQUENCE [LARGE SCALE GENOMIC DNA]</scope>
</reference>
<evidence type="ECO:0000256" key="4">
    <source>
        <dbReference type="ARBA" id="ARBA00022989"/>
    </source>
</evidence>
<dbReference type="PANTHER" id="PTHR43124:SF3">
    <property type="entry name" value="CHLORAMPHENICOL EFFLUX PUMP RV0191"/>
    <property type="match status" value="1"/>
</dbReference>
<feature type="transmembrane region" description="Helical" evidence="6">
    <location>
        <begin position="176"/>
        <end position="197"/>
    </location>
</feature>
<keyword evidence="9" id="KW-1185">Reference proteome</keyword>
<dbReference type="Proteomes" id="UP000188169">
    <property type="component" value="Unassembled WGS sequence"/>
</dbReference>
<dbReference type="InterPro" id="IPR036259">
    <property type="entry name" value="MFS_trans_sf"/>
</dbReference>
<dbReference type="Gene3D" id="1.20.1250.20">
    <property type="entry name" value="MFS general substrate transporter like domains"/>
    <property type="match status" value="1"/>
</dbReference>
<evidence type="ECO:0000256" key="1">
    <source>
        <dbReference type="ARBA" id="ARBA00004651"/>
    </source>
</evidence>
<feature type="transmembrane region" description="Helical" evidence="6">
    <location>
        <begin position="371"/>
        <end position="390"/>
    </location>
</feature>
<feature type="transmembrane region" description="Helical" evidence="6">
    <location>
        <begin position="87"/>
        <end position="109"/>
    </location>
</feature>
<dbReference type="CDD" id="cd17324">
    <property type="entry name" value="MFS_NepI_like"/>
    <property type="match status" value="1"/>
</dbReference>
<dbReference type="Pfam" id="PF07690">
    <property type="entry name" value="MFS_1"/>
    <property type="match status" value="1"/>
</dbReference>
<name>A0A1R4EEN6_9GAMM</name>
<dbReference type="GO" id="GO:0022857">
    <property type="term" value="F:transmembrane transporter activity"/>
    <property type="evidence" value="ECO:0007669"/>
    <property type="project" value="InterPro"/>
</dbReference>
<feature type="transmembrane region" description="Helical" evidence="6">
    <location>
        <begin position="217"/>
        <end position="238"/>
    </location>
</feature>
<keyword evidence="2" id="KW-1003">Cell membrane</keyword>
<evidence type="ECO:0000256" key="3">
    <source>
        <dbReference type="ARBA" id="ARBA00022692"/>
    </source>
</evidence>
<dbReference type="InterPro" id="IPR050189">
    <property type="entry name" value="MFS_Efflux_Transporters"/>
</dbReference>
<dbReference type="PROSITE" id="PS50850">
    <property type="entry name" value="MFS"/>
    <property type="match status" value="1"/>
</dbReference>
<dbReference type="EMBL" id="FUGD01000067">
    <property type="protein sequence ID" value="SJM36952.1"/>
    <property type="molecule type" value="Genomic_DNA"/>
</dbReference>
<organism evidence="8 9">
    <name type="scientific">Psychrobacter pasteurii</name>
    <dbReference type="NCBI Taxonomy" id="1945520"/>
    <lineage>
        <taxon>Bacteria</taxon>
        <taxon>Pseudomonadati</taxon>
        <taxon>Pseudomonadota</taxon>
        <taxon>Gammaproteobacteria</taxon>
        <taxon>Moraxellales</taxon>
        <taxon>Moraxellaceae</taxon>
        <taxon>Psychrobacter</taxon>
    </lineage>
</organism>
<dbReference type="GO" id="GO:0005886">
    <property type="term" value="C:plasma membrane"/>
    <property type="evidence" value="ECO:0007669"/>
    <property type="project" value="UniProtKB-SubCell"/>
</dbReference>
<feature type="transmembrane region" description="Helical" evidence="6">
    <location>
        <begin position="56"/>
        <end position="75"/>
    </location>
</feature>
<evidence type="ECO:0000256" key="6">
    <source>
        <dbReference type="SAM" id="Phobius"/>
    </source>
</evidence>
<dbReference type="InterPro" id="IPR011701">
    <property type="entry name" value="MFS"/>
</dbReference>
<sequence length="397" mass="42307">MLPIHSVKGVVKKDHISWFIFGLMASVTFIGILSELVPSGILPQMTQGLGIEETQVGFLVGIYALASAIFAIPLISMTLAINRKNLLLVLLAGFALSNIVVGLTSSYYLIVAMRILGGICAGIMWPMIAAYGAALVTDDLQGRAITIIMAGNTFGVSLGLPFMTYIGTHLGWRTEFILLGALGAVIALLAAKFLPAVPGEKLTQSNSPMAMLKIPQVWMVLVLTFLSVVAHYSTYTYITLLVETLRFQGGISLALLIFGIGSVISVILSARIIDAHLQGLIVAMLVAGAVAMMLFVVFGGANGWSHMAFLLWGLAFGPLVTMWQTAVSKQVTEAKAVATSVQSSVFNFSIMIATWVAGLILVYLPQFGAMGIVYLSILCFIPAILLSLFANRTLGAK</sequence>
<gene>
    <name evidence="8" type="primary">pbuE</name>
    <name evidence="8" type="ORF">A1019T_00921</name>
</gene>
<evidence type="ECO:0000313" key="9">
    <source>
        <dbReference type="Proteomes" id="UP000188169"/>
    </source>
</evidence>
<feature type="transmembrane region" description="Helical" evidence="6">
    <location>
        <begin position="115"/>
        <end position="137"/>
    </location>
</feature>
<feature type="transmembrane region" description="Helical" evidence="6">
    <location>
        <begin position="250"/>
        <end position="268"/>
    </location>
</feature>
<dbReference type="InterPro" id="IPR020846">
    <property type="entry name" value="MFS_dom"/>
</dbReference>
<keyword evidence="3 6" id="KW-0812">Transmembrane</keyword>
<evidence type="ECO:0000256" key="5">
    <source>
        <dbReference type="ARBA" id="ARBA00023136"/>
    </source>
</evidence>
<protein>
    <submittedName>
        <fullName evidence="8">Purine efflux pump PbuE</fullName>
    </submittedName>
</protein>
<dbReference type="PANTHER" id="PTHR43124">
    <property type="entry name" value="PURINE EFFLUX PUMP PBUE"/>
    <property type="match status" value="1"/>
</dbReference>
<proteinExistence type="predicted"/>
<feature type="transmembrane region" description="Helical" evidence="6">
    <location>
        <begin position="280"/>
        <end position="298"/>
    </location>
</feature>
<feature type="transmembrane region" description="Helical" evidence="6">
    <location>
        <begin position="344"/>
        <end position="365"/>
    </location>
</feature>
<feature type="transmembrane region" description="Helical" evidence="6">
    <location>
        <begin position="144"/>
        <end position="164"/>
    </location>
</feature>
<dbReference type="STRING" id="1945520.A1019T_00921"/>
<feature type="transmembrane region" description="Helical" evidence="6">
    <location>
        <begin position="304"/>
        <end position="323"/>
    </location>
</feature>
<feature type="transmembrane region" description="Helical" evidence="6">
    <location>
        <begin position="16"/>
        <end position="36"/>
    </location>
</feature>
<accession>A0A1R4EEN6</accession>
<evidence type="ECO:0000313" key="8">
    <source>
        <dbReference type="EMBL" id="SJM36952.1"/>
    </source>
</evidence>
<dbReference type="SUPFAM" id="SSF103473">
    <property type="entry name" value="MFS general substrate transporter"/>
    <property type="match status" value="1"/>
</dbReference>
<keyword evidence="4 6" id="KW-1133">Transmembrane helix</keyword>
<dbReference type="RefSeq" id="WP_244152383.1">
    <property type="nucleotide sequence ID" value="NZ_FUGD01000067.1"/>
</dbReference>
<feature type="domain" description="Major facilitator superfamily (MFS) profile" evidence="7">
    <location>
        <begin position="20"/>
        <end position="394"/>
    </location>
</feature>
<keyword evidence="5 6" id="KW-0472">Membrane</keyword>
<dbReference type="AlphaFoldDB" id="A0A1R4EEN6"/>
<comment type="subcellular location">
    <subcellularLocation>
        <location evidence="1">Cell membrane</location>
        <topology evidence="1">Multi-pass membrane protein</topology>
    </subcellularLocation>
</comment>
<evidence type="ECO:0000256" key="2">
    <source>
        <dbReference type="ARBA" id="ARBA00022475"/>
    </source>
</evidence>
<evidence type="ECO:0000259" key="7">
    <source>
        <dbReference type="PROSITE" id="PS50850"/>
    </source>
</evidence>